<dbReference type="Gramene" id="evm.model.07.1025">
    <property type="protein sequence ID" value="cds.evm.model.07.1025"/>
    <property type="gene ID" value="evm.TU.07.1025"/>
</dbReference>
<sequence>MIANQRRKFHKSRFADFPTWLEYSIEKDALFCLYCYLFELNNGDQTGGECFVKMGFSYWKERSRVGKHVGGPNSSHNEAQRSCEALMNQNKHIETILSKHSREVQMEYRTCLKSSIDCVKYLLRQGLAFRGHDESEDSNNRGNFLELLHFLVDHNDDIKVVALKNAPRSLKLTSSDIQKDIARVVASETEQMAVVLRYVDKNGLVIERLIGVEHVTSTTSLSLKEMIDKVFSRHGLSLSRLRGQGYDEATLVAVAKKHSKIASFFTLVAIVVNIVGASAKRCDILQDKQATLILNSLQNDKTLHGRGLNQPISLKRVGDTRWGSHYDTLISVMKMFSSIIELLEIIVDDGSNSDQKVQISLFCEKHEVEVPKMDGIFKARGKSRRKAHEMTNLHYFQVDLFYSVIDQQLQELNDRFNEVNIELLLCVACLSPCELFSTFDKQKLVNLAEFYPKDFSGIELMELDDQLESYIVDMRISTNFKELKGIGELA</sequence>
<dbReference type="Pfam" id="PF14291">
    <property type="entry name" value="DUF4371"/>
    <property type="match status" value="1"/>
</dbReference>
<dbReference type="PANTHER" id="PTHR11697:SF230">
    <property type="entry name" value="ZINC FINGER, MYM DOMAIN CONTAINING 1"/>
    <property type="match status" value="1"/>
</dbReference>
<dbReference type="EMBL" id="UZAU01000655">
    <property type="status" value="NOT_ANNOTATED_CDS"/>
    <property type="molecule type" value="Genomic_DNA"/>
</dbReference>
<dbReference type="OMA" id="ENESAYN"/>
<protein>
    <recommendedName>
        <fullName evidence="1">TTF-type domain-containing protein</fullName>
    </recommendedName>
</protein>
<dbReference type="InterPro" id="IPR012337">
    <property type="entry name" value="RNaseH-like_sf"/>
</dbReference>
<dbReference type="PANTHER" id="PTHR11697">
    <property type="entry name" value="GENERAL TRANSCRIPTION FACTOR 2-RELATED ZINC FINGER PROTEIN"/>
    <property type="match status" value="1"/>
</dbReference>
<dbReference type="InterPro" id="IPR025398">
    <property type="entry name" value="DUF4371"/>
</dbReference>
<dbReference type="InterPro" id="IPR006580">
    <property type="entry name" value="Znf_TTF"/>
</dbReference>
<dbReference type="SUPFAM" id="SSF53098">
    <property type="entry name" value="Ribonuclease H-like"/>
    <property type="match status" value="1"/>
</dbReference>
<feature type="domain" description="TTF-type" evidence="1">
    <location>
        <begin position="5"/>
        <end position="99"/>
    </location>
</feature>
<evidence type="ECO:0000313" key="3">
    <source>
        <dbReference type="Proteomes" id="UP000596661"/>
    </source>
</evidence>
<dbReference type="AlphaFoldDB" id="A0A803Q0Z3"/>
<dbReference type="EnsemblPlants" id="evm.model.07.1025">
    <property type="protein sequence ID" value="cds.evm.model.07.1025"/>
    <property type="gene ID" value="evm.TU.07.1025"/>
</dbReference>
<organism evidence="2 3">
    <name type="scientific">Cannabis sativa</name>
    <name type="common">Hemp</name>
    <name type="synonym">Marijuana</name>
    <dbReference type="NCBI Taxonomy" id="3483"/>
    <lineage>
        <taxon>Eukaryota</taxon>
        <taxon>Viridiplantae</taxon>
        <taxon>Streptophyta</taxon>
        <taxon>Embryophyta</taxon>
        <taxon>Tracheophyta</taxon>
        <taxon>Spermatophyta</taxon>
        <taxon>Magnoliopsida</taxon>
        <taxon>eudicotyledons</taxon>
        <taxon>Gunneridae</taxon>
        <taxon>Pentapetalae</taxon>
        <taxon>rosids</taxon>
        <taxon>fabids</taxon>
        <taxon>Rosales</taxon>
        <taxon>Cannabaceae</taxon>
        <taxon>Cannabis</taxon>
    </lineage>
</organism>
<evidence type="ECO:0000313" key="2">
    <source>
        <dbReference type="EnsemblPlants" id="cds.evm.model.07.1025"/>
    </source>
</evidence>
<reference evidence="2" key="1">
    <citation type="submission" date="2018-11" db="EMBL/GenBank/DDBJ databases">
        <authorList>
            <person name="Grassa J C."/>
        </authorList>
    </citation>
    <scope>NUCLEOTIDE SEQUENCE [LARGE SCALE GENOMIC DNA]</scope>
</reference>
<evidence type="ECO:0000259" key="1">
    <source>
        <dbReference type="SMART" id="SM00597"/>
    </source>
</evidence>
<dbReference type="Proteomes" id="UP000596661">
    <property type="component" value="Chromosome 7"/>
</dbReference>
<keyword evidence="3" id="KW-1185">Reference proteome</keyword>
<dbReference type="SMART" id="SM00597">
    <property type="entry name" value="ZnF_TTF"/>
    <property type="match status" value="1"/>
</dbReference>
<reference evidence="2" key="2">
    <citation type="submission" date="2021-03" db="UniProtKB">
        <authorList>
            <consortium name="EnsemblPlants"/>
        </authorList>
    </citation>
    <scope>IDENTIFICATION</scope>
</reference>
<accession>A0A803Q0Z3</accession>
<name>A0A803Q0Z3_CANSA</name>
<proteinExistence type="predicted"/>
<dbReference type="InterPro" id="IPR055298">
    <property type="entry name" value="AtLOH3-like"/>
</dbReference>